<keyword evidence="1" id="KW-1133">Transmembrane helix</keyword>
<evidence type="ECO:0000313" key="4">
    <source>
        <dbReference type="EMBL" id="TKK78158.1"/>
    </source>
</evidence>
<keyword evidence="1" id="KW-0812">Transmembrane</keyword>
<dbReference type="EMBL" id="SZPZ01000003">
    <property type="protein sequence ID" value="TKK78158.1"/>
    <property type="molecule type" value="Genomic_DNA"/>
</dbReference>
<dbReference type="Pfam" id="PF12802">
    <property type="entry name" value="MarR_2"/>
    <property type="match status" value="1"/>
</dbReference>
<dbReference type="InterPro" id="IPR012551">
    <property type="entry name" value="DUF1707_SHOCT-like"/>
</dbReference>
<dbReference type="Gene3D" id="1.10.10.10">
    <property type="entry name" value="Winged helix-like DNA-binding domain superfamily/Winged helix DNA-binding domain"/>
    <property type="match status" value="1"/>
</dbReference>
<keyword evidence="5" id="KW-1185">Reference proteome</keyword>
<reference evidence="4 5" key="1">
    <citation type="submission" date="2019-04" db="EMBL/GenBank/DDBJ databases">
        <title>Kribbella sp. NEAU-THZ 27 nov., a novel actinomycete isolated from soil.</title>
        <authorList>
            <person name="Duan L."/>
        </authorList>
    </citation>
    <scope>NUCLEOTIDE SEQUENCE [LARGE SCALE GENOMIC DNA]</scope>
    <source>
        <strain evidence="5">NEAU-THZ27</strain>
    </source>
</reference>
<comment type="caution">
    <text evidence="4">The sequence shown here is derived from an EMBL/GenBank/DDBJ whole genome shotgun (WGS) entry which is preliminary data.</text>
</comment>
<feature type="domain" description="HTH marR-type" evidence="3">
    <location>
        <begin position="7"/>
        <end position="55"/>
    </location>
</feature>
<evidence type="ECO:0000259" key="3">
    <source>
        <dbReference type="Pfam" id="PF12802"/>
    </source>
</evidence>
<dbReference type="Pfam" id="PF08044">
    <property type="entry name" value="DUF1707"/>
    <property type="match status" value="1"/>
</dbReference>
<keyword evidence="1" id="KW-0472">Membrane</keyword>
<sequence>MGDEPALEHALLEHLQFAPLSRAELSRRTGVGDHRVQAALDDLVAGTYVVRRPQDAGPADYEITAAGSGRLRVVEELVESPLKMMGKLFAATVADTIHPRQTTPADPRDLWLSDDDRSVCSEALANQYAVGRIDRGELGRRTDLLLTAKTRQELDPIFEGLPVPELAEPITLPPGAKGPNWGTVAVLLVPVLLVVGIIGLNIWRGHASLPTAVLYTIIAICVFLWPFRSMRRRK</sequence>
<evidence type="ECO:0000259" key="2">
    <source>
        <dbReference type="Pfam" id="PF08044"/>
    </source>
</evidence>
<dbReference type="InterPro" id="IPR036388">
    <property type="entry name" value="WH-like_DNA-bd_sf"/>
</dbReference>
<feature type="transmembrane region" description="Helical" evidence="1">
    <location>
        <begin position="209"/>
        <end position="227"/>
    </location>
</feature>
<proteinExistence type="predicted"/>
<accession>A0A4U3LQI1</accession>
<dbReference type="InterPro" id="IPR000835">
    <property type="entry name" value="HTH_MarR-typ"/>
</dbReference>
<dbReference type="AlphaFoldDB" id="A0A4U3LQI1"/>
<dbReference type="RefSeq" id="WP_137256316.1">
    <property type="nucleotide sequence ID" value="NZ_JBHSPQ010000002.1"/>
</dbReference>
<gene>
    <name evidence="4" type="ORF">FDA38_23990</name>
</gene>
<evidence type="ECO:0000313" key="5">
    <source>
        <dbReference type="Proteomes" id="UP000305836"/>
    </source>
</evidence>
<feature type="domain" description="DUF1707" evidence="2">
    <location>
        <begin position="112"/>
        <end position="162"/>
    </location>
</feature>
<evidence type="ECO:0000256" key="1">
    <source>
        <dbReference type="SAM" id="Phobius"/>
    </source>
</evidence>
<dbReference type="Proteomes" id="UP000305836">
    <property type="component" value="Unassembled WGS sequence"/>
</dbReference>
<protein>
    <submittedName>
        <fullName evidence="4">DUF1707 domain-containing protein</fullName>
    </submittedName>
</protein>
<organism evidence="4 5">
    <name type="scientific">Kribbella jiaozuonensis</name>
    <dbReference type="NCBI Taxonomy" id="2575441"/>
    <lineage>
        <taxon>Bacteria</taxon>
        <taxon>Bacillati</taxon>
        <taxon>Actinomycetota</taxon>
        <taxon>Actinomycetes</taxon>
        <taxon>Propionibacteriales</taxon>
        <taxon>Kribbellaceae</taxon>
        <taxon>Kribbella</taxon>
    </lineage>
</organism>
<dbReference type="InterPro" id="IPR036390">
    <property type="entry name" value="WH_DNA-bd_sf"/>
</dbReference>
<name>A0A4U3LQI1_9ACTN</name>
<dbReference type="SUPFAM" id="SSF46785">
    <property type="entry name" value="Winged helix' DNA-binding domain"/>
    <property type="match status" value="1"/>
</dbReference>
<feature type="transmembrane region" description="Helical" evidence="1">
    <location>
        <begin position="181"/>
        <end position="203"/>
    </location>
</feature>
<dbReference type="OrthoDB" id="3830901at2"/>